<name>A0ABU3Z4M8_9EURY</name>
<sequence length="465" mass="53362">MINKFADMIDDYLEEQQAEILDRKEPFEIAGKRQELNVIRLPLRLLTYNIRNGRFAAELLELEASEGRRLDPSKERDAAKIEELLLRDRTKTDWLRRDIERVGQLQPATITHDGFIINGNRRAAILNQLFRETGDQHFAYLEVVRLPTNVSSSDLWRFEAGFQLAVELKADYGPINELLKIKEGREYGLQDQEIAIILGGDNTADSVRKKLKRLDLIEDYLAYFGQDKRYSTVEGRVEHFIDLDSIMQKSDWKKLDTAQQTQVLHAAYLMISVARIPHLDVRKIGKFIQDPRTALEWANKTLKIGGVEEEVQVPLKEKDPSLEPLEEEIQELEAKILEKTSDSAAIASTPADKQQKLPEQRKVIEHDQVATSKPLPKQPKPPEISKAASSNPKDSSKKELLKEVFQETAEKADLDRQKKKPAQILKRVESNLQALDDVSNEHLRPYSNEFNRIEALVRKLATRFG</sequence>
<protein>
    <recommendedName>
        <fullName evidence="4">ParB/Sulfiredoxin domain-containing protein</fullName>
    </recommendedName>
</protein>
<feature type="region of interest" description="Disordered" evidence="1">
    <location>
        <begin position="341"/>
        <end position="360"/>
    </location>
</feature>
<comment type="caution">
    <text evidence="2">The sequence shown here is derived from an EMBL/GenBank/DDBJ whole genome shotgun (WGS) entry which is preliminary data.</text>
</comment>
<dbReference type="Proteomes" id="UP001273768">
    <property type="component" value="Unassembled WGS sequence"/>
</dbReference>
<gene>
    <name evidence="2" type="ORF">HL657_11485</name>
</gene>
<feature type="region of interest" description="Disordered" evidence="1">
    <location>
        <begin position="365"/>
        <end position="400"/>
    </location>
</feature>
<evidence type="ECO:0000256" key="1">
    <source>
        <dbReference type="SAM" id="MobiDB-lite"/>
    </source>
</evidence>
<dbReference type="RefSeq" id="WP_317296959.1">
    <property type="nucleotide sequence ID" value="NZ_JABFFQ010000010.1"/>
</dbReference>
<reference evidence="2 3" key="1">
    <citation type="submission" date="2020-05" db="EMBL/GenBank/DDBJ databases">
        <title>Isolation and characterization of methanoarchaea from a cold seep at offshore SW Taiwan.</title>
        <authorList>
            <person name="Chen Y.-W."/>
            <person name="Chen S.-C."/>
            <person name="Lai M.-C."/>
        </authorList>
    </citation>
    <scope>NUCLEOTIDE SEQUENCE [LARGE SCALE GENOMIC DNA]</scope>
    <source>
        <strain evidence="2 3">YWC-01</strain>
    </source>
</reference>
<accession>A0ABU3Z4M8</accession>
<keyword evidence="3" id="KW-1185">Reference proteome</keyword>
<dbReference type="EMBL" id="JABFFQ010000010">
    <property type="protein sequence ID" value="MDV4343778.1"/>
    <property type="molecule type" value="Genomic_DNA"/>
</dbReference>
<proteinExistence type="predicted"/>
<evidence type="ECO:0000313" key="2">
    <source>
        <dbReference type="EMBL" id="MDV4343778.1"/>
    </source>
</evidence>
<evidence type="ECO:0008006" key="4">
    <source>
        <dbReference type="Google" id="ProtNLM"/>
    </source>
</evidence>
<organism evidence="2 3">
    <name type="scientific">Methanoculleus nereidis</name>
    <dbReference type="NCBI Taxonomy" id="2735141"/>
    <lineage>
        <taxon>Archaea</taxon>
        <taxon>Methanobacteriati</taxon>
        <taxon>Methanobacteriota</taxon>
        <taxon>Stenosarchaea group</taxon>
        <taxon>Methanomicrobia</taxon>
        <taxon>Methanomicrobiales</taxon>
        <taxon>Methanomicrobiaceae</taxon>
        <taxon>Methanoculleus</taxon>
    </lineage>
</organism>
<evidence type="ECO:0000313" key="3">
    <source>
        <dbReference type="Proteomes" id="UP001273768"/>
    </source>
</evidence>